<feature type="compositionally biased region" description="Basic residues" evidence="1">
    <location>
        <begin position="100"/>
        <end position="115"/>
    </location>
</feature>
<gene>
    <name evidence="2" type="ORF">NDU88_003565</name>
</gene>
<keyword evidence="3" id="KW-1185">Reference proteome</keyword>
<dbReference type="Proteomes" id="UP001066276">
    <property type="component" value="Chromosome 8"/>
</dbReference>
<dbReference type="AlphaFoldDB" id="A0AAV7NH11"/>
<feature type="region of interest" description="Disordered" evidence="1">
    <location>
        <begin position="18"/>
        <end position="53"/>
    </location>
</feature>
<dbReference type="EMBL" id="JANPWB010000012">
    <property type="protein sequence ID" value="KAJ1115341.1"/>
    <property type="molecule type" value="Genomic_DNA"/>
</dbReference>
<feature type="region of interest" description="Disordered" evidence="1">
    <location>
        <begin position="73"/>
        <end position="124"/>
    </location>
</feature>
<protein>
    <submittedName>
        <fullName evidence="2">Uncharacterized protein</fullName>
    </submittedName>
</protein>
<organism evidence="2 3">
    <name type="scientific">Pleurodeles waltl</name>
    <name type="common">Iberian ribbed newt</name>
    <dbReference type="NCBI Taxonomy" id="8319"/>
    <lineage>
        <taxon>Eukaryota</taxon>
        <taxon>Metazoa</taxon>
        <taxon>Chordata</taxon>
        <taxon>Craniata</taxon>
        <taxon>Vertebrata</taxon>
        <taxon>Euteleostomi</taxon>
        <taxon>Amphibia</taxon>
        <taxon>Batrachia</taxon>
        <taxon>Caudata</taxon>
        <taxon>Salamandroidea</taxon>
        <taxon>Salamandridae</taxon>
        <taxon>Pleurodelinae</taxon>
        <taxon>Pleurodeles</taxon>
    </lineage>
</organism>
<accession>A0AAV7NH11</accession>
<comment type="caution">
    <text evidence="2">The sequence shown here is derived from an EMBL/GenBank/DDBJ whole genome shotgun (WGS) entry which is preliminary data.</text>
</comment>
<evidence type="ECO:0000313" key="2">
    <source>
        <dbReference type="EMBL" id="KAJ1115341.1"/>
    </source>
</evidence>
<proteinExistence type="predicted"/>
<sequence>MDGRGGEVALSNVIQFGQSTGYNSETETTTETVGTSGQVRRSSLRSPCTPTSIETCKPRGQCPKGNTIHIDKEWGIARPHNQNIREDMPPTSRQTESPKRQSRSRSRWSHRHRPDRSHLKEGAP</sequence>
<name>A0AAV7NH11_PLEWA</name>
<feature type="compositionally biased region" description="Polar residues" evidence="1">
    <location>
        <begin position="38"/>
        <end position="53"/>
    </location>
</feature>
<reference evidence="2" key="1">
    <citation type="journal article" date="2022" name="bioRxiv">
        <title>Sequencing and chromosome-scale assembly of the giantPleurodeles waltlgenome.</title>
        <authorList>
            <person name="Brown T."/>
            <person name="Elewa A."/>
            <person name="Iarovenko S."/>
            <person name="Subramanian E."/>
            <person name="Araus A.J."/>
            <person name="Petzold A."/>
            <person name="Susuki M."/>
            <person name="Suzuki K.-i.T."/>
            <person name="Hayashi T."/>
            <person name="Toyoda A."/>
            <person name="Oliveira C."/>
            <person name="Osipova E."/>
            <person name="Leigh N.D."/>
            <person name="Simon A."/>
            <person name="Yun M.H."/>
        </authorList>
    </citation>
    <scope>NUCLEOTIDE SEQUENCE</scope>
    <source>
        <strain evidence="2">20211129_DDA</strain>
        <tissue evidence="2">Liver</tissue>
    </source>
</reference>
<feature type="compositionally biased region" description="Low complexity" evidence="1">
    <location>
        <begin position="19"/>
        <end position="37"/>
    </location>
</feature>
<evidence type="ECO:0000313" key="3">
    <source>
        <dbReference type="Proteomes" id="UP001066276"/>
    </source>
</evidence>
<evidence type="ECO:0000256" key="1">
    <source>
        <dbReference type="SAM" id="MobiDB-lite"/>
    </source>
</evidence>